<evidence type="ECO:0000256" key="9">
    <source>
        <dbReference type="PIRSR" id="PIRSR000018-50"/>
    </source>
</evidence>
<feature type="domain" description="Cytochrome c" evidence="12">
    <location>
        <begin position="36"/>
        <end position="140"/>
    </location>
</feature>
<dbReference type="InterPro" id="IPR036909">
    <property type="entry name" value="Cyt_c-like_dom_sf"/>
</dbReference>
<dbReference type="PANTHER" id="PTHR35008:SF8">
    <property type="entry name" value="ALCOHOL DEHYDROGENASE CYTOCHROME C SUBUNIT"/>
    <property type="match status" value="1"/>
</dbReference>
<evidence type="ECO:0000256" key="1">
    <source>
        <dbReference type="ARBA" id="ARBA00004236"/>
    </source>
</evidence>
<dbReference type="Proteomes" id="UP000542125">
    <property type="component" value="Unassembled WGS sequence"/>
</dbReference>
<keyword evidence="5" id="KW-0732">Signal</keyword>
<evidence type="ECO:0000256" key="5">
    <source>
        <dbReference type="ARBA" id="ARBA00022729"/>
    </source>
</evidence>
<dbReference type="SUPFAM" id="SSF46626">
    <property type="entry name" value="Cytochrome c"/>
    <property type="match status" value="3"/>
</dbReference>
<dbReference type="GO" id="GO:0005886">
    <property type="term" value="C:plasma membrane"/>
    <property type="evidence" value="ECO:0007669"/>
    <property type="project" value="UniProtKB-SubCell"/>
</dbReference>
<dbReference type="GO" id="GO:0020037">
    <property type="term" value="F:heme binding"/>
    <property type="evidence" value="ECO:0007669"/>
    <property type="project" value="InterPro"/>
</dbReference>
<evidence type="ECO:0000256" key="6">
    <source>
        <dbReference type="ARBA" id="ARBA00022737"/>
    </source>
</evidence>
<reference evidence="13 14" key="1">
    <citation type="submission" date="2020-07" db="EMBL/GenBank/DDBJ databases">
        <title>Genomic Encyclopedia of Type Strains, Phase IV (KMG-V): Genome sequencing to study the core and pangenomes of soil and plant-associated prokaryotes.</title>
        <authorList>
            <person name="Whitman W."/>
        </authorList>
    </citation>
    <scope>NUCLEOTIDE SEQUENCE [LARGE SCALE GENOMIC DNA]</scope>
    <source>
        <strain evidence="13 14">SAS40</strain>
    </source>
</reference>
<keyword evidence="2" id="KW-1003">Cell membrane</keyword>
<evidence type="ECO:0000256" key="2">
    <source>
        <dbReference type="ARBA" id="ARBA00022475"/>
    </source>
</evidence>
<name>A0A7Y9IW46_9BURK</name>
<keyword evidence="6" id="KW-0677">Repeat</keyword>
<evidence type="ECO:0000313" key="14">
    <source>
        <dbReference type="Proteomes" id="UP000542125"/>
    </source>
</evidence>
<keyword evidence="14" id="KW-1185">Reference proteome</keyword>
<feature type="binding site" description="axial binding residue" evidence="10">
    <location>
        <position position="339"/>
    </location>
    <ligand>
        <name>heme c</name>
        <dbReference type="ChEBI" id="CHEBI:61717"/>
        <label>3</label>
    </ligand>
    <ligandPart>
        <name>Fe</name>
        <dbReference type="ChEBI" id="CHEBI:18248"/>
    </ligandPart>
</feature>
<keyword evidence="3 9" id="KW-0349">Heme</keyword>
<evidence type="ECO:0000256" key="4">
    <source>
        <dbReference type="ARBA" id="ARBA00022723"/>
    </source>
</evidence>
<feature type="binding site" description="covalent" evidence="9">
    <location>
        <position position="201"/>
    </location>
    <ligand>
        <name>heme c</name>
        <dbReference type="ChEBI" id="CHEBI:61717"/>
        <label>2</label>
    </ligand>
</feature>
<sequence length="438" mass="47404">MTMTFRPTPFAMLCLLITGVLLIGKPAVASAGPDAELIARGKYLAVVADCAACHTARDNGQPFAGGRSLGTPFGEIISSNVTPDPAYGIGRYSFDDFAKVMRQGIAPGNKRLYPAMPYTSYSKITDDDMRALFAYMMHGVAPVALPAPQTALPFPMNQRKLLALWQWAFAPSGVYQAKPDRDATWNRGAYLVQGLGHCGTCHTPRGAGFQERGSDESSWRYLTGAINENWYASNLTGDPGSGLGRVSEDELVRFFRTGHGDGSAAYGSMVETIEKSLQHWTEDDHRAAARYLKSLPPKRPSGAFDATRTTARGPADGDRTADRETIGLSVYRTFCAQCHQDNGRGVPDRYPKLAGNPSVLAKDPTSLIRLSLEGGGSPVTLTGPPRQDMPGFGQRLTDLQIAQALTYVRGAWGNEAKPVTTSDVAKLRQTLQKDKTKH</sequence>
<evidence type="ECO:0000256" key="7">
    <source>
        <dbReference type="ARBA" id="ARBA00023004"/>
    </source>
</evidence>
<feature type="domain" description="Cytochrome c" evidence="12">
    <location>
        <begin position="183"/>
        <end position="296"/>
    </location>
</feature>
<feature type="binding site" description="covalent" evidence="9">
    <location>
        <position position="338"/>
    </location>
    <ligand>
        <name>heme c</name>
        <dbReference type="ChEBI" id="CHEBI:61717"/>
        <label>3</label>
    </ligand>
</feature>
<dbReference type="GO" id="GO:0005506">
    <property type="term" value="F:iron ion binding"/>
    <property type="evidence" value="ECO:0007669"/>
    <property type="project" value="InterPro"/>
</dbReference>
<dbReference type="InterPro" id="IPR009056">
    <property type="entry name" value="Cyt_c-like_dom"/>
</dbReference>
<evidence type="ECO:0000256" key="8">
    <source>
        <dbReference type="ARBA" id="ARBA00023136"/>
    </source>
</evidence>
<comment type="caution">
    <text evidence="13">The sequence shown here is derived from an EMBL/GenBank/DDBJ whole genome shotgun (WGS) entry which is preliminary data.</text>
</comment>
<keyword evidence="4 10" id="KW-0479">Metal-binding</keyword>
<comment type="subcellular location">
    <subcellularLocation>
        <location evidence="1">Cell membrane</location>
    </subcellularLocation>
</comment>
<keyword evidence="8" id="KW-0472">Membrane</keyword>
<dbReference type="AlphaFoldDB" id="A0A7Y9IW46"/>
<feature type="binding site" description="covalent" evidence="9">
    <location>
        <position position="335"/>
    </location>
    <ligand>
        <name>heme c</name>
        <dbReference type="ChEBI" id="CHEBI:61717"/>
        <label>3</label>
    </ligand>
</feature>
<dbReference type="GO" id="GO:0016614">
    <property type="term" value="F:oxidoreductase activity, acting on CH-OH group of donors"/>
    <property type="evidence" value="ECO:0007669"/>
    <property type="project" value="InterPro"/>
</dbReference>
<organism evidence="13 14">
    <name type="scientific">Pigmentiphaga litoralis</name>
    <dbReference type="NCBI Taxonomy" id="516702"/>
    <lineage>
        <taxon>Bacteria</taxon>
        <taxon>Pseudomonadati</taxon>
        <taxon>Pseudomonadota</taxon>
        <taxon>Betaproteobacteria</taxon>
        <taxon>Burkholderiales</taxon>
        <taxon>Alcaligenaceae</taxon>
        <taxon>Pigmentiphaga</taxon>
    </lineage>
</organism>
<dbReference type="Pfam" id="PF00034">
    <property type="entry name" value="Cytochrom_C"/>
    <property type="match status" value="2"/>
</dbReference>
<evidence type="ECO:0000313" key="13">
    <source>
        <dbReference type="EMBL" id="NYE84141.1"/>
    </source>
</evidence>
<dbReference type="InterPro" id="IPR014353">
    <property type="entry name" value="Membr-bd_ADH_cyt_c"/>
</dbReference>
<feature type="binding site" description="covalent" evidence="9">
    <location>
        <position position="53"/>
    </location>
    <ligand>
        <name>heme c</name>
        <dbReference type="ChEBI" id="CHEBI:61717"/>
        <label>1</label>
    </ligand>
</feature>
<protein>
    <submittedName>
        <fullName evidence="13">Mono/diheme cytochrome c family protein</fullName>
    </submittedName>
</protein>
<evidence type="ECO:0000256" key="3">
    <source>
        <dbReference type="ARBA" id="ARBA00022617"/>
    </source>
</evidence>
<dbReference type="InterPro" id="IPR051459">
    <property type="entry name" value="Cytochrome_c-type_DH"/>
</dbReference>
<evidence type="ECO:0000256" key="11">
    <source>
        <dbReference type="SAM" id="MobiDB-lite"/>
    </source>
</evidence>
<proteinExistence type="predicted"/>
<feature type="region of interest" description="Disordered" evidence="11">
    <location>
        <begin position="295"/>
        <end position="321"/>
    </location>
</feature>
<accession>A0A7Y9IW46</accession>
<dbReference type="RefSeq" id="WP_179587867.1">
    <property type="nucleotide sequence ID" value="NZ_JACBYR010000001.1"/>
</dbReference>
<keyword evidence="7 10" id="KW-0408">Iron</keyword>
<dbReference type="EMBL" id="JACBYR010000001">
    <property type="protein sequence ID" value="NYE84141.1"/>
    <property type="molecule type" value="Genomic_DNA"/>
</dbReference>
<dbReference type="PIRSF" id="PIRSF000018">
    <property type="entry name" value="Mb_ADH_cyt_c"/>
    <property type="match status" value="1"/>
</dbReference>
<feature type="domain" description="Cytochrome c" evidence="12">
    <location>
        <begin position="322"/>
        <end position="412"/>
    </location>
</feature>
<gene>
    <name evidence="13" type="ORF">FHW18_003412</name>
</gene>
<feature type="binding site" description="axial binding residue" evidence="10">
    <location>
        <position position="202"/>
    </location>
    <ligand>
        <name>heme c</name>
        <dbReference type="ChEBI" id="CHEBI:61717"/>
        <label>2</label>
    </ligand>
    <ligandPart>
        <name>Fe</name>
        <dbReference type="ChEBI" id="CHEBI:18248"/>
    </ligandPart>
</feature>
<comment type="cofactor">
    <cofactor evidence="9">
        <name>heme c</name>
        <dbReference type="ChEBI" id="CHEBI:61717"/>
    </cofactor>
    <text evidence="9">Binds 3 heme c groups covalently per subunit.</text>
</comment>
<evidence type="ECO:0000259" key="12">
    <source>
        <dbReference type="PROSITE" id="PS51007"/>
    </source>
</evidence>
<dbReference type="PANTHER" id="PTHR35008">
    <property type="entry name" value="BLL4482 PROTEIN-RELATED"/>
    <property type="match status" value="1"/>
</dbReference>
<dbReference type="PROSITE" id="PS51007">
    <property type="entry name" value="CYTC"/>
    <property type="match status" value="3"/>
</dbReference>
<feature type="binding site" description="covalent" evidence="9">
    <location>
        <position position="198"/>
    </location>
    <ligand>
        <name>heme c</name>
        <dbReference type="ChEBI" id="CHEBI:61717"/>
        <label>2</label>
    </ligand>
</feature>
<feature type="binding site" description="covalent" evidence="9">
    <location>
        <position position="50"/>
    </location>
    <ligand>
        <name>heme c</name>
        <dbReference type="ChEBI" id="CHEBI:61717"/>
        <label>1</label>
    </ligand>
</feature>
<dbReference type="Gene3D" id="1.10.760.10">
    <property type="entry name" value="Cytochrome c-like domain"/>
    <property type="match status" value="2"/>
</dbReference>
<feature type="binding site" description="axial binding residue" evidence="10">
    <location>
        <position position="54"/>
    </location>
    <ligand>
        <name>heme c</name>
        <dbReference type="ChEBI" id="CHEBI:61717"/>
        <label>1</label>
    </ligand>
    <ligandPart>
        <name>Fe</name>
        <dbReference type="ChEBI" id="CHEBI:18248"/>
    </ligandPart>
</feature>
<dbReference type="GO" id="GO:0009055">
    <property type="term" value="F:electron transfer activity"/>
    <property type="evidence" value="ECO:0007669"/>
    <property type="project" value="InterPro"/>
</dbReference>
<evidence type="ECO:0000256" key="10">
    <source>
        <dbReference type="PIRSR" id="PIRSR000018-51"/>
    </source>
</evidence>